<keyword evidence="3" id="KW-1185">Reference proteome</keyword>
<dbReference type="AlphaFoldDB" id="A0A7W7YLU0"/>
<accession>A0A7W7YLU0</accession>
<feature type="region of interest" description="Disordered" evidence="1">
    <location>
        <begin position="20"/>
        <end position="39"/>
    </location>
</feature>
<dbReference type="EMBL" id="JACHIF010000005">
    <property type="protein sequence ID" value="MBB5038407.1"/>
    <property type="molecule type" value="Genomic_DNA"/>
</dbReference>
<evidence type="ECO:0000256" key="1">
    <source>
        <dbReference type="SAM" id="MobiDB-lite"/>
    </source>
</evidence>
<organism evidence="2 3">
    <name type="scientific">Prosthecobacter dejongeii</name>
    <dbReference type="NCBI Taxonomy" id="48465"/>
    <lineage>
        <taxon>Bacteria</taxon>
        <taxon>Pseudomonadati</taxon>
        <taxon>Verrucomicrobiota</taxon>
        <taxon>Verrucomicrobiia</taxon>
        <taxon>Verrucomicrobiales</taxon>
        <taxon>Verrucomicrobiaceae</taxon>
        <taxon>Prosthecobacter</taxon>
    </lineage>
</organism>
<proteinExistence type="predicted"/>
<dbReference type="RefSeq" id="WP_184209206.1">
    <property type="nucleotide sequence ID" value="NZ_JACHIF010000005.1"/>
</dbReference>
<reference evidence="2 3" key="1">
    <citation type="submission" date="2020-08" db="EMBL/GenBank/DDBJ databases">
        <title>Genomic Encyclopedia of Type Strains, Phase IV (KMG-IV): sequencing the most valuable type-strain genomes for metagenomic binning, comparative biology and taxonomic classification.</title>
        <authorList>
            <person name="Goeker M."/>
        </authorList>
    </citation>
    <scope>NUCLEOTIDE SEQUENCE [LARGE SCALE GENOMIC DNA]</scope>
    <source>
        <strain evidence="2 3">DSM 12251</strain>
    </source>
</reference>
<comment type="caution">
    <text evidence="2">The sequence shown here is derived from an EMBL/GenBank/DDBJ whole genome shotgun (WGS) entry which is preliminary data.</text>
</comment>
<protein>
    <submittedName>
        <fullName evidence="2">Protein-tyrosine-phosphatase</fullName>
    </submittedName>
</protein>
<name>A0A7W7YLU0_9BACT</name>
<evidence type="ECO:0000313" key="3">
    <source>
        <dbReference type="Proteomes" id="UP000534294"/>
    </source>
</evidence>
<evidence type="ECO:0000313" key="2">
    <source>
        <dbReference type="EMBL" id="MBB5038407.1"/>
    </source>
</evidence>
<gene>
    <name evidence="2" type="ORF">HNQ64_002670</name>
</gene>
<sequence>MPSLNTQNLSFDQLQQNLTGSTDHQIRSDQAGQVRTKDHSQGFFGRFLGRNDKFDRAAQEVQDALQRATGQPISPELQRQIRAGVAGKTGLPVDQMLGQIRDSWHQEATQKHTSPAALDTHFSRVASLGLRPEGKQMVANEVRAAIAEQISHAKAQGITLSDNQIKDATKQAFDSAALKVSLLAKSVTDVNELQAGKRGEVFKVTYGDGASTVVKLQNENPAANVAAAQILAEAQVNAPAIAAYDNPARNSLADQADSISHISQAAQKLADGLRADTRPHVVEMAFAKGESLQDRLDSPGAAAMLTQPEFQEQLGKILAADAFMANPDRAFAVEKRGKLEGWYNPGNLIIDGTGPDLVVTPIDNELVAGLNTTSSKLFGMKTDDWQHSSLAAMKPEEFEKEVAAVLDRMIQEGNKAATAQGRPPITLTAAQKADFVNTVNQSAQATLDKLLQHGQDRKQKLADAGVRQDTIDGFADHKRAMRLLRGEGDNKDVDKPHISVKEALTLAKDRAAYRQHMGKDVGGSGGGQHL</sequence>
<dbReference type="Proteomes" id="UP000534294">
    <property type="component" value="Unassembled WGS sequence"/>
</dbReference>
<feature type="compositionally biased region" description="Polar residues" evidence="1">
    <location>
        <begin position="20"/>
        <end position="33"/>
    </location>
</feature>